<protein>
    <submittedName>
        <fullName evidence="2">Uncharacterized protein</fullName>
    </submittedName>
</protein>
<feature type="compositionally biased region" description="Basic residues" evidence="1">
    <location>
        <begin position="164"/>
        <end position="178"/>
    </location>
</feature>
<comment type="caution">
    <text evidence="2">The sequence shown here is derived from an EMBL/GenBank/DDBJ whole genome shotgun (WGS) entry which is preliminary data.</text>
</comment>
<organism evidence="2 3">
    <name type="scientific">Claviceps arundinis</name>
    <dbReference type="NCBI Taxonomy" id="1623583"/>
    <lineage>
        <taxon>Eukaryota</taxon>
        <taxon>Fungi</taxon>
        <taxon>Dikarya</taxon>
        <taxon>Ascomycota</taxon>
        <taxon>Pezizomycotina</taxon>
        <taxon>Sordariomycetes</taxon>
        <taxon>Hypocreomycetidae</taxon>
        <taxon>Hypocreales</taxon>
        <taxon>Clavicipitaceae</taxon>
        <taxon>Claviceps</taxon>
    </lineage>
</organism>
<evidence type="ECO:0000313" key="3">
    <source>
        <dbReference type="Proteomes" id="UP000742024"/>
    </source>
</evidence>
<evidence type="ECO:0000313" key="2">
    <source>
        <dbReference type="EMBL" id="KAG5952328.1"/>
    </source>
</evidence>
<name>A0ABQ7P271_9HYPO</name>
<evidence type="ECO:0000256" key="1">
    <source>
        <dbReference type="SAM" id="MobiDB-lite"/>
    </source>
</evidence>
<dbReference type="Proteomes" id="UP000742024">
    <property type="component" value="Unassembled WGS sequence"/>
</dbReference>
<gene>
    <name evidence="2" type="ORF">E4U57_006241</name>
</gene>
<feature type="region of interest" description="Disordered" evidence="1">
    <location>
        <begin position="156"/>
        <end position="178"/>
    </location>
</feature>
<sequence length="197" mass="22172">MTRNLASDISGLVLVAAHEAEKCLIGAKKSFSAVSDSVTSSVVTASDSLLCSIRDSAHRMQVFVGEQPWSLPRSTQQAITSLSLVLDSLRTQIMHNLKEAPVLETSIRNSMSHARLRLITAQIAAKMWWLGISGQKSRRDEYGQKAKMFMNNLRDKGQDEMNRPHRAQSHQRQHVRHQKCSAWSKRGLCKGHERRGR</sequence>
<reference evidence="2 3" key="1">
    <citation type="journal article" date="2020" name="bioRxiv">
        <title>Whole genome comparisons of ergot fungi reveals the divergence and evolution of species within the genus Claviceps are the result of varying mechanisms driving genome evolution and host range expansion.</title>
        <authorList>
            <person name="Wyka S.A."/>
            <person name="Mondo S.J."/>
            <person name="Liu M."/>
            <person name="Dettman J."/>
            <person name="Nalam V."/>
            <person name="Broders K.D."/>
        </authorList>
    </citation>
    <scope>NUCLEOTIDE SEQUENCE [LARGE SCALE GENOMIC DNA]</scope>
    <source>
        <strain evidence="2 3">LM583</strain>
    </source>
</reference>
<proteinExistence type="predicted"/>
<dbReference type="EMBL" id="SRPR01000523">
    <property type="protein sequence ID" value="KAG5952328.1"/>
    <property type="molecule type" value="Genomic_DNA"/>
</dbReference>
<keyword evidence="3" id="KW-1185">Reference proteome</keyword>
<accession>A0ABQ7P271</accession>